<reference evidence="1 2" key="1">
    <citation type="submission" date="2023-01" db="EMBL/GenBank/DDBJ databases">
        <authorList>
            <person name="Kreplak J."/>
        </authorList>
    </citation>
    <scope>NUCLEOTIDE SEQUENCE [LARGE SCALE GENOMIC DNA]</scope>
</reference>
<protein>
    <submittedName>
        <fullName evidence="1">Uncharacterized protein</fullName>
    </submittedName>
</protein>
<evidence type="ECO:0000313" key="2">
    <source>
        <dbReference type="Proteomes" id="UP001157006"/>
    </source>
</evidence>
<accession>A0AAV0ZST9</accession>
<dbReference type="EMBL" id="OX451737">
    <property type="protein sequence ID" value="CAI8600946.1"/>
    <property type="molecule type" value="Genomic_DNA"/>
</dbReference>
<evidence type="ECO:0000313" key="1">
    <source>
        <dbReference type="EMBL" id="CAI8600946.1"/>
    </source>
</evidence>
<sequence>MVFLAMKLRNTPIKLLVKEFAPVCNLPFINQEYDEYNKDNEFNFAYKNFANSSRNWRDHLSYLQWSPRSHVNSLSTFVEVYYSKHDRLLVGAESKALTLLFQTPAILPSLLPSSPEEFTIDVADEDISFVWSLFITYMRGLFAKASRTLFRAGSRVLMVAARQNDVLSYGDLSKEHNGIKEKCEAFKRENFEVEKELNELRIKAEFADSL</sequence>
<dbReference type="Proteomes" id="UP001157006">
    <property type="component" value="Chromosome 2"/>
</dbReference>
<organism evidence="1 2">
    <name type="scientific">Vicia faba</name>
    <name type="common">Broad bean</name>
    <name type="synonym">Faba vulgaris</name>
    <dbReference type="NCBI Taxonomy" id="3906"/>
    <lineage>
        <taxon>Eukaryota</taxon>
        <taxon>Viridiplantae</taxon>
        <taxon>Streptophyta</taxon>
        <taxon>Embryophyta</taxon>
        <taxon>Tracheophyta</taxon>
        <taxon>Spermatophyta</taxon>
        <taxon>Magnoliopsida</taxon>
        <taxon>eudicotyledons</taxon>
        <taxon>Gunneridae</taxon>
        <taxon>Pentapetalae</taxon>
        <taxon>rosids</taxon>
        <taxon>fabids</taxon>
        <taxon>Fabales</taxon>
        <taxon>Fabaceae</taxon>
        <taxon>Papilionoideae</taxon>
        <taxon>50 kb inversion clade</taxon>
        <taxon>NPAAA clade</taxon>
        <taxon>Hologalegina</taxon>
        <taxon>IRL clade</taxon>
        <taxon>Fabeae</taxon>
        <taxon>Vicia</taxon>
    </lineage>
</organism>
<proteinExistence type="predicted"/>
<gene>
    <name evidence="1" type="ORF">VFH_II248440</name>
</gene>
<name>A0AAV0ZST9_VICFA</name>
<dbReference type="AlphaFoldDB" id="A0AAV0ZST9"/>
<keyword evidence="2" id="KW-1185">Reference proteome</keyword>